<sequence>MEKHKIKRVDWLCSNGHLHRDIEFIYTRMTYLLVGKMKQPIIHIDWSDLDDRKQHFLIRASLAAQGRSLTLYHKWGQNKLSPVQQWVA</sequence>
<dbReference type="Proteomes" id="UP000654004">
    <property type="component" value="Unassembled WGS sequence"/>
</dbReference>
<dbReference type="PANTHER" id="PTHR35404:SF8">
    <property type="entry name" value="TRANSPOSASE OF TN10"/>
    <property type="match status" value="1"/>
</dbReference>
<name>A0ABQ2QQ60_9GAMM</name>
<comment type="caution">
    <text evidence="1">The sequence shown here is derived from an EMBL/GenBank/DDBJ whole genome shotgun (WGS) entry which is preliminary data.</text>
</comment>
<dbReference type="EMBL" id="BMQW01000005">
    <property type="protein sequence ID" value="GGP88454.1"/>
    <property type="molecule type" value="Genomic_DNA"/>
</dbReference>
<gene>
    <name evidence="1" type="ORF">GCM10009410_22980</name>
</gene>
<proteinExistence type="predicted"/>
<organism evidence="1 2">
    <name type="scientific">Shewanella ulleungensis</name>
    <dbReference type="NCBI Taxonomy" id="2282699"/>
    <lineage>
        <taxon>Bacteria</taxon>
        <taxon>Pseudomonadati</taxon>
        <taxon>Pseudomonadota</taxon>
        <taxon>Gammaproteobacteria</taxon>
        <taxon>Alteromonadales</taxon>
        <taxon>Shewanellaceae</taxon>
        <taxon>Shewanella</taxon>
    </lineage>
</organism>
<dbReference type="PANTHER" id="PTHR35404">
    <property type="entry name" value="TRANSPOSASE OF TN10"/>
    <property type="match status" value="1"/>
</dbReference>
<accession>A0ABQ2QQ60</accession>
<evidence type="ECO:0000313" key="1">
    <source>
        <dbReference type="EMBL" id="GGP88454.1"/>
    </source>
</evidence>
<reference evidence="2" key="1">
    <citation type="journal article" date="2019" name="Int. J. Syst. Evol. Microbiol.">
        <title>The Global Catalogue of Microorganisms (GCM) 10K type strain sequencing project: providing services to taxonomists for standard genome sequencing and annotation.</title>
        <authorList>
            <consortium name="The Broad Institute Genomics Platform"/>
            <consortium name="The Broad Institute Genome Sequencing Center for Infectious Disease"/>
            <person name="Wu L."/>
            <person name="Ma J."/>
        </authorList>
    </citation>
    <scope>NUCLEOTIDE SEQUENCE [LARGE SCALE GENOMIC DNA]</scope>
    <source>
        <strain evidence="2">JCM 32305</strain>
    </source>
</reference>
<keyword evidence="2" id="KW-1185">Reference proteome</keyword>
<protein>
    <submittedName>
        <fullName evidence="1">Uncharacterized protein</fullName>
    </submittedName>
</protein>
<evidence type="ECO:0000313" key="2">
    <source>
        <dbReference type="Proteomes" id="UP000654004"/>
    </source>
</evidence>